<feature type="domain" description="Mitochondrial splicing suppressor 51-like C-terminal" evidence="1">
    <location>
        <begin position="123"/>
        <end position="276"/>
    </location>
</feature>
<dbReference type="PANTHER" id="PTHR47570">
    <property type="entry name" value="ZINC ION BINDING PROTEIN"/>
    <property type="match status" value="1"/>
</dbReference>
<evidence type="ECO:0000313" key="2">
    <source>
        <dbReference type="EMBL" id="KAJ7334171.1"/>
    </source>
</evidence>
<comment type="caution">
    <text evidence="2">The sequence shown here is derived from an EMBL/GenBank/DDBJ whole genome shotgun (WGS) entry which is preliminary data.</text>
</comment>
<dbReference type="Pfam" id="PF20179">
    <property type="entry name" value="MSS51_C"/>
    <property type="match status" value="1"/>
</dbReference>
<dbReference type="InterPro" id="IPR046824">
    <property type="entry name" value="Mss51-like_C"/>
</dbReference>
<dbReference type="AlphaFoldDB" id="A0AAD6ZQ87"/>
<proteinExistence type="predicted"/>
<name>A0AAD6ZQ87_9AGAR</name>
<dbReference type="PANTHER" id="PTHR47570:SF1">
    <property type="entry name" value="ZINC ION BINDING PROTEIN"/>
    <property type="match status" value="1"/>
</dbReference>
<dbReference type="Proteomes" id="UP001218218">
    <property type="component" value="Unassembled WGS sequence"/>
</dbReference>
<organism evidence="2 3">
    <name type="scientific">Mycena albidolilacea</name>
    <dbReference type="NCBI Taxonomy" id="1033008"/>
    <lineage>
        <taxon>Eukaryota</taxon>
        <taxon>Fungi</taxon>
        <taxon>Dikarya</taxon>
        <taxon>Basidiomycota</taxon>
        <taxon>Agaricomycotina</taxon>
        <taxon>Agaricomycetes</taxon>
        <taxon>Agaricomycetidae</taxon>
        <taxon>Agaricales</taxon>
        <taxon>Marasmiineae</taxon>
        <taxon>Mycenaceae</taxon>
        <taxon>Mycena</taxon>
    </lineage>
</organism>
<dbReference type="EMBL" id="JARIHO010000033">
    <property type="protein sequence ID" value="KAJ7334171.1"/>
    <property type="molecule type" value="Genomic_DNA"/>
</dbReference>
<evidence type="ECO:0000259" key="1">
    <source>
        <dbReference type="Pfam" id="PF20179"/>
    </source>
</evidence>
<reference evidence="2" key="1">
    <citation type="submission" date="2023-03" db="EMBL/GenBank/DDBJ databases">
        <title>Massive genome expansion in bonnet fungi (Mycena s.s.) driven by repeated elements and novel gene families across ecological guilds.</title>
        <authorList>
            <consortium name="Lawrence Berkeley National Laboratory"/>
            <person name="Harder C.B."/>
            <person name="Miyauchi S."/>
            <person name="Viragh M."/>
            <person name="Kuo A."/>
            <person name="Thoen E."/>
            <person name="Andreopoulos B."/>
            <person name="Lu D."/>
            <person name="Skrede I."/>
            <person name="Drula E."/>
            <person name="Henrissat B."/>
            <person name="Morin E."/>
            <person name="Kohler A."/>
            <person name="Barry K."/>
            <person name="LaButti K."/>
            <person name="Morin E."/>
            <person name="Salamov A."/>
            <person name="Lipzen A."/>
            <person name="Mereny Z."/>
            <person name="Hegedus B."/>
            <person name="Baldrian P."/>
            <person name="Stursova M."/>
            <person name="Weitz H."/>
            <person name="Taylor A."/>
            <person name="Grigoriev I.V."/>
            <person name="Nagy L.G."/>
            <person name="Martin F."/>
            <person name="Kauserud H."/>
        </authorList>
    </citation>
    <scope>NUCLEOTIDE SEQUENCE</scope>
    <source>
        <strain evidence="2">CBHHK002</strain>
    </source>
</reference>
<protein>
    <recommendedName>
        <fullName evidence="1">Mitochondrial splicing suppressor 51-like C-terminal domain-containing protein</fullName>
    </recommendedName>
</protein>
<evidence type="ECO:0000313" key="3">
    <source>
        <dbReference type="Proteomes" id="UP001218218"/>
    </source>
</evidence>
<gene>
    <name evidence="2" type="ORF">DFH08DRAFT_785345</name>
</gene>
<sequence>MPQYKEITNQFPWTDIGYIAADRFNEDFVLARFGVLGTSRSKVGYWADHSIGVPSDELLDAPWSPLTEEEGWRLPKEFVPTLALQNSNACPSFPPTFEPNWTSYYEWRGLPISSPAAMLLHWPLSVYACLKELGLLSSNNGDCRRKLTVFYVGARVDCRLFFGELALLFPNTDLDLVMFGETTGRAVQRAQARGTNKSRRPCVFEYTAPAACGGGTVRVLIDSTPTYYRPSCERSEHPDAIVGLNAGLGSYISWQHVILRSFEFDIPFVVTDYCEACFDDTLLGMDTFHRMLTGAALRKPKIPDDILSAALKRERRNKLNGFMQPGLRGTSDYSRLAPGSRNAFIRVLTPVKKAGEVEV</sequence>
<keyword evidence="3" id="KW-1185">Reference proteome</keyword>
<accession>A0AAD6ZQ87</accession>